<keyword evidence="3" id="KW-1185">Reference proteome</keyword>
<sequence length="125" mass="12924">MPRFAAPPTSADSLSPIWTISSARTSGNDSSSASNSRPDRLPQPRSDETSAASTVAASNPFAVSSETICRADKYMSLTSATATPRLRQCRTSDATFGLTKQSSRSASSSSVSSACRSPRAAGSLS</sequence>
<feature type="region of interest" description="Disordered" evidence="1">
    <location>
        <begin position="1"/>
        <end position="57"/>
    </location>
</feature>
<evidence type="ECO:0000256" key="1">
    <source>
        <dbReference type="SAM" id="MobiDB-lite"/>
    </source>
</evidence>
<reference evidence="2 3" key="1">
    <citation type="submission" date="2018-05" db="EMBL/GenBank/DDBJ databases">
        <title>Paenibacillus flagellatus sp. nov., isolated from selenium mineral soil.</title>
        <authorList>
            <person name="Dai X."/>
        </authorList>
    </citation>
    <scope>NUCLEOTIDE SEQUENCE [LARGE SCALE GENOMIC DNA]</scope>
    <source>
        <strain evidence="2 3">DXL2</strain>
    </source>
</reference>
<comment type="caution">
    <text evidence="2">The sequence shown here is derived from an EMBL/GenBank/DDBJ whole genome shotgun (WGS) entry which is preliminary data.</text>
</comment>
<feature type="compositionally biased region" description="Low complexity" evidence="1">
    <location>
        <begin position="21"/>
        <end position="36"/>
    </location>
</feature>
<feature type="compositionally biased region" description="Polar residues" evidence="1">
    <location>
        <begin position="10"/>
        <end position="20"/>
    </location>
</feature>
<evidence type="ECO:0000313" key="2">
    <source>
        <dbReference type="EMBL" id="PYI57234.1"/>
    </source>
</evidence>
<accession>A0A2V5KFI4</accession>
<protein>
    <submittedName>
        <fullName evidence="2">Uncharacterized protein</fullName>
    </submittedName>
</protein>
<name>A0A2V5KFI4_9BACL</name>
<feature type="compositionally biased region" description="Basic and acidic residues" evidence="1">
    <location>
        <begin position="37"/>
        <end position="48"/>
    </location>
</feature>
<dbReference type="Proteomes" id="UP000247476">
    <property type="component" value="Unassembled WGS sequence"/>
</dbReference>
<proteinExistence type="predicted"/>
<feature type="region of interest" description="Disordered" evidence="1">
    <location>
        <begin position="97"/>
        <end position="125"/>
    </location>
</feature>
<dbReference type="AlphaFoldDB" id="A0A2V5KFI4"/>
<organism evidence="2 3">
    <name type="scientific">Paenibacillus flagellatus</name>
    <dbReference type="NCBI Taxonomy" id="2211139"/>
    <lineage>
        <taxon>Bacteria</taxon>
        <taxon>Bacillati</taxon>
        <taxon>Bacillota</taxon>
        <taxon>Bacilli</taxon>
        <taxon>Bacillales</taxon>
        <taxon>Paenibacillaceae</taxon>
        <taxon>Paenibacillus</taxon>
    </lineage>
</organism>
<evidence type="ECO:0000313" key="3">
    <source>
        <dbReference type="Proteomes" id="UP000247476"/>
    </source>
</evidence>
<dbReference type="EMBL" id="QJVJ01000001">
    <property type="protein sequence ID" value="PYI57234.1"/>
    <property type="molecule type" value="Genomic_DNA"/>
</dbReference>
<feature type="compositionally biased region" description="Low complexity" evidence="1">
    <location>
        <begin position="102"/>
        <end position="125"/>
    </location>
</feature>
<gene>
    <name evidence="2" type="ORF">DLM86_01975</name>
</gene>